<dbReference type="Proteomes" id="UP001152888">
    <property type="component" value="Unassembled WGS sequence"/>
</dbReference>
<dbReference type="EMBL" id="CAKOFQ010006700">
    <property type="protein sequence ID" value="CAH1962210.1"/>
    <property type="molecule type" value="Genomic_DNA"/>
</dbReference>
<gene>
    <name evidence="1" type="ORF">ACAOBT_LOCUS4569</name>
</gene>
<organism evidence="1 2">
    <name type="scientific">Acanthoscelides obtectus</name>
    <name type="common">Bean weevil</name>
    <name type="synonym">Bruchus obtectus</name>
    <dbReference type="NCBI Taxonomy" id="200917"/>
    <lineage>
        <taxon>Eukaryota</taxon>
        <taxon>Metazoa</taxon>
        <taxon>Ecdysozoa</taxon>
        <taxon>Arthropoda</taxon>
        <taxon>Hexapoda</taxon>
        <taxon>Insecta</taxon>
        <taxon>Pterygota</taxon>
        <taxon>Neoptera</taxon>
        <taxon>Endopterygota</taxon>
        <taxon>Coleoptera</taxon>
        <taxon>Polyphaga</taxon>
        <taxon>Cucujiformia</taxon>
        <taxon>Chrysomeloidea</taxon>
        <taxon>Chrysomelidae</taxon>
        <taxon>Bruchinae</taxon>
        <taxon>Bruchini</taxon>
        <taxon>Acanthoscelides</taxon>
    </lineage>
</organism>
<sequence>MYSWNLVFHPYGTIMKIFTDQYYEAFVYFNQLVAYRRVDNITNLMRRIRFVRIQARDFICSLEHTHKSDWLTLYSGKRFFESMWIKDIKN</sequence>
<reference evidence="1" key="1">
    <citation type="submission" date="2022-03" db="EMBL/GenBank/DDBJ databases">
        <authorList>
            <person name="Sayadi A."/>
        </authorList>
    </citation>
    <scope>NUCLEOTIDE SEQUENCE</scope>
</reference>
<evidence type="ECO:0000313" key="2">
    <source>
        <dbReference type="Proteomes" id="UP001152888"/>
    </source>
</evidence>
<dbReference type="AlphaFoldDB" id="A0A9P0JVP1"/>
<protein>
    <submittedName>
        <fullName evidence="1">Uncharacterized protein</fullName>
    </submittedName>
</protein>
<name>A0A9P0JVP1_ACAOB</name>
<accession>A0A9P0JVP1</accession>
<proteinExistence type="predicted"/>
<evidence type="ECO:0000313" key="1">
    <source>
        <dbReference type="EMBL" id="CAH1962210.1"/>
    </source>
</evidence>
<keyword evidence="2" id="KW-1185">Reference proteome</keyword>
<comment type="caution">
    <text evidence="1">The sequence shown here is derived from an EMBL/GenBank/DDBJ whole genome shotgun (WGS) entry which is preliminary data.</text>
</comment>